<organism evidence="3 4">
    <name type="scientific">Botryotinia fuckeliana (strain T4)</name>
    <name type="common">Noble rot fungus</name>
    <name type="synonym">Botrytis cinerea</name>
    <dbReference type="NCBI Taxonomy" id="999810"/>
    <lineage>
        <taxon>Eukaryota</taxon>
        <taxon>Fungi</taxon>
        <taxon>Dikarya</taxon>
        <taxon>Ascomycota</taxon>
        <taxon>Pezizomycotina</taxon>
        <taxon>Leotiomycetes</taxon>
        <taxon>Helotiales</taxon>
        <taxon>Sclerotiniaceae</taxon>
        <taxon>Botrytis</taxon>
    </lineage>
</organism>
<evidence type="ECO:0000256" key="2">
    <source>
        <dbReference type="SAM" id="SignalP"/>
    </source>
</evidence>
<dbReference type="InParanoid" id="G2YNZ2"/>
<reference evidence="4" key="1">
    <citation type="journal article" date="2011" name="PLoS Genet.">
        <title>Genomic analysis of the necrotrophic fungal pathogens Sclerotinia sclerotiorum and Botrytis cinerea.</title>
        <authorList>
            <person name="Amselem J."/>
            <person name="Cuomo C.A."/>
            <person name="van Kan J.A."/>
            <person name="Viaud M."/>
            <person name="Benito E.P."/>
            <person name="Couloux A."/>
            <person name="Coutinho P.M."/>
            <person name="de Vries R.P."/>
            <person name="Dyer P.S."/>
            <person name="Fillinger S."/>
            <person name="Fournier E."/>
            <person name="Gout L."/>
            <person name="Hahn M."/>
            <person name="Kohn L."/>
            <person name="Lapalu N."/>
            <person name="Plummer K.M."/>
            <person name="Pradier J.M."/>
            <person name="Quevillon E."/>
            <person name="Sharon A."/>
            <person name="Simon A."/>
            <person name="ten Have A."/>
            <person name="Tudzynski B."/>
            <person name="Tudzynski P."/>
            <person name="Wincker P."/>
            <person name="Andrew M."/>
            <person name="Anthouard V."/>
            <person name="Beever R.E."/>
            <person name="Beffa R."/>
            <person name="Benoit I."/>
            <person name="Bouzid O."/>
            <person name="Brault B."/>
            <person name="Chen Z."/>
            <person name="Choquer M."/>
            <person name="Collemare J."/>
            <person name="Cotton P."/>
            <person name="Danchin E.G."/>
            <person name="Da Silva C."/>
            <person name="Gautier A."/>
            <person name="Giraud C."/>
            <person name="Giraud T."/>
            <person name="Gonzalez C."/>
            <person name="Grossetete S."/>
            <person name="Guldener U."/>
            <person name="Henrissat B."/>
            <person name="Howlett B.J."/>
            <person name="Kodira C."/>
            <person name="Kretschmer M."/>
            <person name="Lappartient A."/>
            <person name="Leroch M."/>
            <person name="Levis C."/>
            <person name="Mauceli E."/>
            <person name="Neuveglise C."/>
            <person name="Oeser B."/>
            <person name="Pearson M."/>
            <person name="Poulain J."/>
            <person name="Poussereau N."/>
            <person name="Quesneville H."/>
            <person name="Rascle C."/>
            <person name="Schumacher J."/>
            <person name="Segurens B."/>
            <person name="Sexton A."/>
            <person name="Silva E."/>
            <person name="Sirven C."/>
            <person name="Soanes D.M."/>
            <person name="Talbot N.J."/>
            <person name="Templeton M."/>
            <person name="Yandava C."/>
            <person name="Yarden O."/>
            <person name="Zeng Q."/>
            <person name="Rollins J.A."/>
            <person name="Lebrun M.H."/>
            <person name="Dickman M."/>
        </authorList>
    </citation>
    <scope>NUCLEOTIDE SEQUENCE [LARGE SCALE GENOMIC DNA]</scope>
    <source>
        <strain evidence="4">T4</strain>
    </source>
</reference>
<evidence type="ECO:0000313" key="4">
    <source>
        <dbReference type="Proteomes" id="UP000008177"/>
    </source>
</evidence>
<dbReference type="AlphaFoldDB" id="G2YNZ2"/>
<evidence type="ECO:0000313" key="3">
    <source>
        <dbReference type="EMBL" id="CCD53340.1"/>
    </source>
</evidence>
<feature type="chain" id="PRO_5003440717" evidence="2">
    <location>
        <begin position="19"/>
        <end position="133"/>
    </location>
</feature>
<feature type="region of interest" description="Disordered" evidence="1">
    <location>
        <begin position="114"/>
        <end position="133"/>
    </location>
</feature>
<dbReference type="Proteomes" id="UP000008177">
    <property type="component" value="Unplaced contigs"/>
</dbReference>
<feature type="compositionally biased region" description="Polar residues" evidence="1">
    <location>
        <begin position="122"/>
        <end position="133"/>
    </location>
</feature>
<gene>
    <name evidence="3" type="ORF">BofuT4_P123590.1</name>
</gene>
<evidence type="ECO:0000256" key="1">
    <source>
        <dbReference type="SAM" id="MobiDB-lite"/>
    </source>
</evidence>
<sequence>MSILLSIVLLSSKLCSSAEPMSKFVVSHTARYGTNFYPIAFEDGSYTTFTLEIHGEEGGPDFYEHGREMYMISLESWELWHNLDQVIEDTIHYHRPDLSVELLHLVAVKRAEKTDTKKKARNQMSGSSGEKKG</sequence>
<feature type="signal peptide" evidence="2">
    <location>
        <begin position="1"/>
        <end position="18"/>
    </location>
</feature>
<name>G2YNZ2_BOTF4</name>
<dbReference type="EMBL" id="FQ790346">
    <property type="protein sequence ID" value="CCD53340.1"/>
    <property type="molecule type" value="Genomic_DNA"/>
</dbReference>
<keyword evidence="2" id="KW-0732">Signal</keyword>
<protein>
    <submittedName>
        <fullName evidence="3">Uncharacterized protein</fullName>
    </submittedName>
</protein>
<proteinExistence type="predicted"/>
<dbReference type="HOGENOM" id="CLU_1906440_0_0_1"/>
<accession>G2YNZ2</accession>